<dbReference type="InterPro" id="IPR011009">
    <property type="entry name" value="Kinase-like_dom_sf"/>
</dbReference>
<feature type="domain" description="PI3K-ABD" evidence="7">
    <location>
        <begin position="13"/>
        <end position="102"/>
    </location>
</feature>
<dbReference type="GO" id="GO:0005524">
    <property type="term" value="F:ATP binding"/>
    <property type="evidence" value="ECO:0007669"/>
    <property type="project" value="UniProtKB-KW"/>
</dbReference>
<dbReference type="InterPro" id="IPR036940">
    <property type="entry name" value="PI3/4_kinase_cat_sf"/>
</dbReference>
<dbReference type="Gene3D" id="3.10.20.770">
    <property type="match status" value="1"/>
</dbReference>
<evidence type="ECO:0000256" key="4">
    <source>
        <dbReference type="ARBA" id="ARBA00022840"/>
    </source>
</evidence>
<dbReference type="InterPro" id="IPR035892">
    <property type="entry name" value="C2_domain_sf"/>
</dbReference>
<dbReference type="Gene3D" id="3.30.1010.10">
    <property type="entry name" value="Phosphatidylinositol 3-kinase Catalytic Subunit, Chain A, domain 4"/>
    <property type="match status" value="1"/>
</dbReference>
<accession>A0AA35WRR8</accession>
<dbReference type="Pfam" id="PF00613">
    <property type="entry name" value="PI3Ka"/>
    <property type="match status" value="1"/>
</dbReference>
<evidence type="ECO:0000256" key="2">
    <source>
        <dbReference type="ARBA" id="ARBA00022741"/>
    </source>
</evidence>
<dbReference type="Pfam" id="PF00792">
    <property type="entry name" value="PI3K_C2"/>
    <property type="match status" value="1"/>
</dbReference>
<name>A0AA35WRR8_GEOBA</name>
<dbReference type="SUPFAM" id="SSF48371">
    <property type="entry name" value="ARM repeat"/>
    <property type="match status" value="1"/>
</dbReference>
<keyword evidence="1" id="KW-0808">Transferase</keyword>
<dbReference type="Gene3D" id="1.10.1070.11">
    <property type="entry name" value="Phosphatidylinositol 3-/4-kinase, catalytic domain"/>
    <property type="match status" value="1"/>
</dbReference>
<feature type="domain" description="C2 PI3K-type" evidence="10">
    <location>
        <begin position="318"/>
        <end position="487"/>
    </location>
</feature>
<comment type="similarity">
    <text evidence="5">Belongs to the PI3/PI4-kinase family.</text>
</comment>
<dbReference type="FunFam" id="1.10.1070.11:FF:000001">
    <property type="entry name" value="Phosphatidylinositol 4,5-bisphosphate 3-kinase catalytic subunit"/>
    <property type="match status" value="1"/>
</dbReference>
<keyword evidence="3" id="KW-0418">Kinase</keyword>
<feature type="domain" description="PI3K/PI4K catalytic" evidence="6">
    <location>
        <begin position="759"/>
        <end position="1040"/>
    </location>
</feature>
<dbReference type="PROSITE" id="PS51544">
    <property type="entry name" value="PI3K_ABD"/>
    <property type="match status" value="1"/>
</dbReference>
<gene>
    <name evidence="11" type="ORF">GBAR_LOCUS17815</name>
</gene>
<dbReference type="GO" id="GO:0005737">
    <property type="term" value="C:cytoplasm"/>
    <property type="evidence" value="ECO:0007669"/>
    <property type="project" value="TreeGrafter"/>
</dbReference>
<dbReference type="InterPro" id="IPR000341">
    <property type="entry name" value="PI3K_Ras-bd_dom"/>
</dbReference>
<dbReference type="EMBL" id="CASHTH010002531">
    <property type="protein sequence ID" value="CAI8031373.1"/>
    <property type="molecule type" value="Genomic_DNA"/>
</dbReference>
<dbReference type="SMART" id="SM00143">
    <property type="entry name" value="PI3K_p85B"/>
    <property type="match status" value="1"/>
</dbReference>
<evidence type="ECO:0000313" key="11">
    <source>
        <dbReference type="EMBL" id="CAI8031373.1"/>
    </source>
</evidence>
<dbReference type="SMART" id="SM00142">
    <property type="entry name" value="PI3K_C2"/>
    <property type="match status" value="1"/>
</dbReference>
<feature type="domain" description="PIK helical" evidence="8">
    <location>
        <begin position="512"/>
        <end position="689"/>
    </location>
</feature>
<dbReference type="Gene3D" id="2.60.40.150">
    <property type="entry name" value="C2 domain"/>
    <property type="match status" value="1"/>
</dbReference>
<evidence type="ECO:0000259" key="9">
    <source>
        <dbReference type="PROSITE" id="PS51546"/>
    </source>
</evidence>
<dbReference type="SUPFAM" id="SSF56112">
    <property type="entry name" value="Protein kinase-like (PK-like)"/>
    <property type="match status" value="1"/>
</dbReference>
<dbReference type="InterPro" id="IPR042236">
    <property type="entry name" value="PI3K_accessory_sf"/>
</dbReference>
<dbReference type="InterPro" id="IPR018936">
    <property type="entry name" value="PI3/4_kinase_CS"/>
</dbReference>
<dbReference type="PANTHER" id="PTHR10048">
    <property type="entry name" value="PHOSPHATIDYLINOSITOL KINASE"/>
    <property type="match status" value="1"/>
</dbReference>
<keyword evidence="4" id="KW-0067">ATP-binding</keyword>
<dbReference type="SMART" id="SM00144">
    <property type="entry name" value="PI3K_rbd"/>
    <property type="match status" value="1"/>
</dbReference>
<dbReference type="AlphaFoldDB" id="A0AA35WRR8"/>
<dbReference type="SUPFAM" id="SSF54236">
    <property type="entry name" value="Ubiquitin-like"/>
    <property type="match status" value="1"/>
</dbReference>
<dbReference type="Pfam" id="PF00454">
    <property type="entry name" value="PI3_PI4_kinase"/>
    <property type="match status" value="1"/>
</dbReference>
<dbReference type="InterPro" id="IPR000403">
    <property type="entry name" value="PI3/4_kinase_cat_dom"/>
</dbReference>
<dbReference type="PROSITE" id="PS51545">
    <property type="entry name" value="PIK_HELICAL"/>
    <property type="match status" value="1"/>
</dbReference>
<dbReference type="InterPro" id="IPR029071">
    <property type="entry name" value="Ubiquitin-like_domsf"/>
</dbReference>
<dbReference type="GO" id="GO:0005886">
    <property type="term" value="C:plasma membrane"/>
    <property type="evidence" value="ECO:0007669"/>
    <property type="project" value="TreeGrafter"/>
</dbReference>
<proteinExistence type="inferred from homology"/>
<dbReference type="Proteomes" id="UP001174909">
    <property type="component" value="Unassembled WGS sequence"/>
</dbReference>
<protein>
    <submittedName>
        <fullName evidence="11">Phosphatidylinositol 4,5-bisphosphate 3-kinase catalytic subunit delta isoform</fullName>
    </submittedName>
</protein>
<dbReference type="InterPro" id="IPR003113">
    <property type="entry name" value="PI3K_ABD"/>
</dbReference>
<dbReference type="InterPro" id="IPR002420">
    <property type="entry name" value="PI3K-type_C2_dom"/>
</dbReference>
<dbReference type="GO" id="GO:0005942">
    <property type="term" value="C:phosphatidylinositol 3-kinase complex"/>
    <property type="evidence" value="ECO:0007669"/>
    <property type="project" value="TreeGrafter"/>
</dbReference>
<dbReference type="GO" id="GO:0016477">
    <property type="term" value="P:cell migration"/>
    <property type="evidence" value="ECO:0007669"/>
    <property type="project" value="TreeGrafter"/>
</dbReference>
<dbReference type="GO" id="GO:0035005">
    <property type="term" value="F:1-phosphatidylinositol-4-phosphate 3-kinase activity"/>
    <property type="evidence" value="ECO:0007669"/>
    <property type="project" value="TreeGrafter"/>
</dbReference>
<dbReference type="Pfam" id="PF00794">
    <property type="entry name" value="PI3K_rbd"/>
    <property type="match status" value="1"/>
</dbReference>
<evidence type="ECO:0000259" key="8">
    <source>
        <dbReference type="PROSITE" id="PS51545"/>
    </source>
</evidence>
<dbReference type="SMART" id="SM00145">
    <property type="entry name" value="PI3Ka"/>
    <property type="match status" value="1"/>
</dbReference>
<dbReference type="PANTHER" id="PTHR10048:SF118">
    <property type="entry name" value="PI-3 KINASE"/>
    <property type="match status" value="1"/>
</dbReference>
<dbReference type="PROSITE" id="PS00915">
    <property type="entry name" value="PI3_4_KINASE_1"/>
    <property type="match status" value="1"/>
</dbReference>
<evidence type="ECO:0000256" key="5">
    <source>
        <dbReference type="PROSITE-ProRule" id="PRU00880"/>
    </source>
</evidence>
<dbReference type="PROSITE" id="PS51547">
    <property type="entry name" value="C2_PI3K"/>
    <property type="match status" value="1"/>
</dbReference>
<evidence type="ECO:0000259" key="6">
    <source>
        <dbReference type="PROSITE" id="PS50290"/>
    </source>
</evidence>
<dbReference type="PROSITE" id="PS50290">
    <property type="entry name" value="PI3_4_KINASE_3"/>
    <property type="match status" value="1"/>
</dbReference>
<dbReference type="GO" id="GO:0048015">
    <property type="term" value="P:phosphatidylinositol-mediated signaling"/>
    <property type="evidence" value="ECO:0007669"/>
    <property type="project" value="TreeGrafter"/>
</dbReference>
<reference evidence="11" key="1">
    <citation type="submission" date="2023-03" db="EMBL/GenBank/DDBJ databases">
        <authorList>
            <person name="Steffen K."/>
            <person name="Cardenas P."/>
        </authorList>
    </citation>
    <scope>NUCLEOTIDE SEQUENCE</scope>
</reference>
<keyword evidence="2" id="KW-0547">Nucleotide-binding</keyword>
<dbReference type="SMART" id="SM00146">
    <property type="entry name" value="PI3Kc"/>
    <property type="match status" value="1"/>
</dbReference>
<evidence type="ECO:0000256" key="3">
    <source>
        <dbReference type="ARBA" id="ARBA00022777"/>
    </source>
</evidence>
<dbReference type="GO" id="GO:0043491">
    <property type="term" value="P:phosphatidylinositol 3-kinase/protein kinase B signal transduction"/>
    <property type="evidence" value="ECO:0007669"/>
    <property type="project" value="TreeGrafter"/>
</dbReference>
<dbReference type="SUPFAM" id="SSF49562">
    <property type="entry name" value="C2 domain (Calcium/lipid-binding domain, CaLB)"/>
    <property type="match status" value="1"/>
</dbReference>
<feature type="domain" description="PI3K-RBD" evidence="9">
    <location>
        <begin position="185"/>
        <end position="281"/>
    </location>
</feature>
<dbReference type="PROSITE" id="PS51546">
    <property type="entry name" value="PI3K_RBD"/>
    <property type="match status" value="1"/>
</dbReference>
<evidence type="ECO:0000259" key="7">
    <source>
        <dbReference type="PROSITE" id="PS51544"/>
    </source>
</evidence>
<organism evidence="11 12">
    <name type="scientific">Geodia barretti</name>
    <name type="common">Barrett's horny sponge</name>
    <dbReference type="NCBI Taxonomy" id="519541"/>
    <lineage>
        <taxon>Eukaryota</taxon>
        <taxon>Metazoa</taxon>
        <taxon>Porifera</taxon>
        <taxon>Demospongiae</taxon>
        <taxon>Heteroscleromorpha</taxon>
        <taxon>Tetractinellida</taxon>
        <taxon>Astrophorina</taxon>
        <taxon>Geodiidae</taxon>
        <taxon>Geodia</taxon>
    </lineage>
</organism>
<dbReference type="InterPro" id="IPR016024">
    <property type="entry name" value="ARM-type_fold"/>
</dbReference>
<evidence type="ECO:0000256" key="1">
    <source>
        <dbReference type="ARBA" id="ARBA00022679"/>
    </source>
</evidence>
<evidence type="ECO:0000259" key="10">
    <source>
        <dbReference type="PROSITE" id="PS51547"/>
    </source>
</evidence>
<dbReference type="Pfam" id="PF02192">
    <property type="entry name" value="PI3K_p85B"/>
    <property type="match status" value="1"/>
</dbReference>
<dbReference type="InterPro" id="IPR001263">
    <property type="entry name" value="PI3K_accessory_dom"/>
</dbReference>
<dbReference type="PROSITE" id="PS00916">
    <property type="entry name" value="PI3_4_KINASE_2"/>
    <property type="match status" value="1"/>
</dbReference>
<dbReference type="InterPro" id="IPR015433">
    <property type="entry name" value="PI3/4_kinase"/>
</dbReference>
<evidence type="ECO:0000313" key="12">
    <source>
        <dbReference type="Proteomes" id="UP001174909"/>
    </source>
</evidence>
<dbReference type="Gene3D" id="1.25.40.70">
    <property type="entry name" value="Phosphatidylinositol 3-kinase, accessory domain (PIK)"/>
    <property type="match status" value="1"/>
</dbReference>
<dbReference type="GO" id="GO:0016303">
    <property type="term" value="F:1-phosphatidylinositol-3-kinase activity"/>
    <property type="evidence" value="ECO:0007669"/>
    <property type="project" value="TreeGrafter"/>
</dbReference>
<sequence length="1057" mass="121917">MSYFQPDSSQEPPRDQINVDFLLPTGILIPLACRASQKLEEIKETLWRRAKEFPLFGLLRGREWYTLVFVNRKAEQESCHNEEIPLADVSYYKPLFKVVEKKEDGEDKLFANRIGILIDKSMKEFESVRDPEVNDFRLAMIDRCQSAVEIRNQAMWEQKVMYLYPPDVESSGDISSLVQDKLNPQNQFFVHVFAMTAEKREQKGQRFLLPAQPKDTPSDLLGIALKRFNRAQGIEEHNPDDYILKVCGYEEYLLGNYPLVKYRCINRMIGKGAQPTLSLVPKTSIKIDFPVEKYIPPNLARREKPKTKEGDVVSLWSVDEKLEIKVDSAGNLNVGKDASIMVVAGVYHGDESLCQNGQTRPLHLDGGEPMGIWRWNENIVFDILVTDVPRGARLCLAIYAVYGSKKKKAKTGKNEAKGEKVPLAWVNQPLFDYRNYLKTGSVTLPCWPMSPEDSMEGLLNPIDTVILNPNTQDSPSIKIMFRDYVKPPQKIRFPELAAVLEVASQEMAKYNHSHDRAIPAVMKKQLMDVVQRGPLAAIDELEKDLIWRFRMHLLEQHPSSLPRLLASVRWHQYKDVALLQSMLLAWRPLQPEDALELLDYAYQDPNVRAYAVRCLRGLTDAELSQYLLQLCQTLKYESHFDCPLAQFLLDRAWKNRRIGHNLFWHLRSEMHTPQVCLRFGLILEAYLRGTPNHMTEITRQLDSMNKMRCITELLQSRAFKDKEKGKDAMRDLLSQKGYQQVMCNGITILNPKLRVGGLKVDECRFYDSKMRPLLLVYENPDPSALLQDVHIIFKNGDDLRQDMLTLQIIGIMDNIWQQQGLDLRLLPYGALSTGNKVGFIEVVRKSETIANIQKMEKANSTKRIGLWDSSLLYYWLKKKNAVEQQFQKAAETFFLSCAGYCVATYVLGIGDRHSDNIMITEGGQLFHIDFGHFLGNFKVKFGVKRERVPFVLAHDFEIIIEKHFGFDKFVRLCEDAYLILRRHASLFINMLAMMLQTGIPELRSIDDLNYVRDALVLEVTEKEAREHFIHKLQEARRNAWFTSLNWYVHGLAKDNRA</sequence>
<keyword evidence="12" id="KW-1185">Reference proteome</keyword>
<comment type="caution">
    <text evidence="11">The sequence shown here is derived from an EMBL/GenBank/DDBJ whole genome shotgun (WGS) entry which is preliminary data.</text>
</comment>